<evidence type="ECO:0000256" key="1">
    <source>
        <dbReference type="ARBA" id="ARBA00004651"/>
    </source>
</evidence>
<dbReference type="Pfam" id="PF06580">
    <property type="entry name" value="His_kinase"/>
    <property type="match status" value="1"/>
</dbReference>
<dbReference type="CDD" id="cd18773">
    <property type="entry name" value="PDC1_HK_sensor"/>
    <property type="match status" value="1"/>
</dbReference>
<dbReference type="InterPro" id="IPR010559">
    <property type="entry name" value="Sig_transdc_His_kin_internal"/>
</dbReference>
<feature type="transmembrane region" description="Helical" evidence="9">
    <location>
        <begin position="292"/>
        <end position="318"/>
    </location>
</feature>
<dbReference type="Gene3D" id="3.30.565.10">
    <property type="entry name" value="Histidine kinase-like ATPase, C-terminal domain"/>
    <property type="match status" value="1"/>
</dbReference>
<reference evidence="12" key="1">
    <citation type="journal article" date="2013" name="Stand. Genomic Sci.">
        <title>Genome sequence of the thermophilic fresh-water bacterium Spirochaeta caldaria type strain (H1(T)), reclassification of Spirochaeta caldaria, Spirochaeta stenostrepta, and Spirochaeta zuelzerae in the genus Treponema as Treponema caldaria comb. nov., Treponema stenostrepta comb. nov., and Treponema zuelzerae comb. nov., and emendation of the genus Treponema.</title>
        <authorList>
            <person name="Abt B."/>
            <person name="Goker M."/>
            <person name="Scheuner C."/>
            <person name="Han C."/>
            <person name="Lu M."/>
            <person name="Misra M."/>
            <person name="Lapidus A."/>
            <person name="Nolan M."/>
            <person name="Lucas S."/>
            <person name="Hammon N."/>
            <person name="Deshpande S."/>
            <person name="Cheng J.F."/>
            <person name="Tapia R."/>
            <person name="Goodwin L.A."/>
            <person name="Pitluck S."/>
            <person name="Liolios K."/>
            <person name="Pagani I."/>
            <person name="Ivanova N."/>
            <person name="Mavromatis K."/>
            <person name="Mikhailova N."/>
            <person name="Huntemann M."/>
            <person name="Pati A."/>
            <person name="Chen A."/>
            <person name="Palaniappan K."/>
            <person name="Land M."/>
            <person name="Hauser L."/>
            <person name="Jeffries C.D."/>
            <person name="Rohde M."/>
            <person name="Spring S."/>
            <person name="Gronow S."/>
            <person name="Detter J.C."/>
            <person name="Bristow J."/>
            <person name="Eisen J.A."/>
            <person name="Markowitz V."/>
            <person name="Hugenholtz P."/>
            <person name="Kyrpides N.C."/>
            <person name="Woyke T."/>
            <person name="Klenk H.P."/>
        </authorList>
    </citation>
    <scope>NUCLEOTIDE SEQUENCE</scope>
    <source>
        <strain evidence="12">ATCC 51460 / DSM 7334 / H1</strain>
    </source>
</reference>
<evidence type="ECO:0000256" key="8">
    <source>
        <dbReference type="ARBA" id="ARBA00023136"/>
    </source>
</evidence>
<dbReference type="GO" id="GO:0005886">
    <property type="term" value="C:plasma membrane"/>
    <property type="evidence" value="ECO:0007669"/>
    <property type="project" value="UniProtKB-SubCell"/>
</dbReference>
<dbReference type="PANTHER" id="PTHR42713:SF2">
    <property type="entry name" value="TWO-COMPONENT SENSOR KINASE YESM"/>
    <property type="match status" value="1"/>
</dbReference>
<keyword evidence="2" id="KW-1003">Cell membrane</keyword>
<dbReference type="InterPro" id="IPR051552">
    <property type="entry name" value="HptR"/>
</dbReference>
<dbReference type="STRING" id="744872.Spica_2213"/>
<evidence type="ECO:0000256" key="4">
    <source>
        <dbReference type="ARBA" id="ARBA00022679"/>
    </source>
</evidence>
<dbReference type="eggNOG" id="COG2972">
    <property type="taxonomic scope" value="Bacteria"/>
</dbReference>
<evidence type="ECO:0000259" key="10">
    <source>
        <dbReference type="PROSITE" id="PS50885"/>
    </source>
</evidence>
<dbReference type="Proteomes" id="UP000000503">
    <property type="component" value="Chromosome"/>
</dbReference>
<keyword evidence="5 9" id="KW-0812">Transmembrane</keyword>
<keyword evidence="7 9" id="KW-1133">Transmembrane helix</keyword>
<dbReference type="SMART" id="SM00387">
    <property type="entry name" value="HATPase_c"/>
    <property type="match status" value="1"/>
</dbReference>
<evidence type="ECO:0000313" key="11">
    <source>
        <dbReference type="EMBL" id="AEJ20331.1"/>
    </source>
</evidence>
<dbReference type="Gene3D" id="6.10.340.10">
    <property type="match status" value="1"/>
</dbReference>
<evidence type="ECO:0000256" key="3">
    <source>
        <dbReference type="ARBA" id="ARBA00022553"/>
    </source>
</evidence>
<dbReference type="AlphaFoldDB" id="F8F259"/>
<dbReference type="HOGENOM" id="CLU_020473_6_1_12"/>
<protein>
    <submittedName>
        <fullName evidence="11">Multi-sensor signal transduction histidine kinase</fullName>
    </submittedName>
</protein>
<dbReference type="Gene3D" id="3.30.450.20">
    <property type="entry name" value="PAS domain"/>
    <property type="match status" value="1"/>
</dbReference>
<dbReference type="KEGG" id="scd:Spica_2213"/>
<dbReference type="Pfam" id="PF02743">
    <property type="entry name" value="dCache_1"/>
    <property type="match status" value="1"/>
</dbReference>
<keyword evidence="4" id="KW-0808">Transferase</keyword>
<dbReference type="SUPFAM" id="SSF158472">
    <property type="entry name" value="HAMP domain-like"/>
    <property type="match status" value="1"/>
</dbReference>
<feature type="domain" description="HAMP" evidence="10">
    <location>
        <begin position="314"/>
        <end position="366"/>
    </location>
</feature>
<dbReference type="CDD" id="cd06225">
    <property type="entry name" value="HAMP"/>
    <property type="match status" value="1"/>
</dbReference>
<comment type="subcellular location">
    <subcellularLocation>
        <location evidence="1">Cell membrane</location>
        <topology evidence="1">Multi-pass membrane protein</topology>
    </subcellularLocation>
</comment>
<dbReference type="InterPro" id="IPR033479">
    <property type="entry name" value="dCache_1"/>
</dbReference>
<gene>
    <name evidence="11" type="ordered locus">Spica_2213</name>
</gene>
<sequence>MKIPSLSIRNRLLFSFLALLLLPVITLGVVGPLIFSRSIETQVIDHTLRMIAQVDKNLEYLIVNLEKLSNLLEATPSIHQFFMPSAGALQKKYEQEALAFMDACLKTHREIAGIMLISSDDRIVSNHYTRITRDPLTLEPWYLKAVGSTSGITIISRPIGRNIRSQLGYGSDDVVSIVKPIRDPDHFNRITGAILIDLRLESIQELLADSSLGRDGYLYISDQNGELVFAPVNQTIYRIAPRQIEGSEGRTLRRCNHEVFQILYKQSSYTGWTTAGVFSIQSVLREVSFIRFYALIVGSFTVLLAILLSVFFASSIALPVEKLRSLMRQAETGDFSIRFSENRQDEIGQLGHSFNRMILEISNLIDQVYHEQQRKRETELRVLQEQIKPHFLYNTLDTIQWMAQEHRAQDIVDMVSALTQLFRVGLSKGQEMIPLREELRHVESYLFIQKVRYEDKFDYTISISPGIDQLRVLKVILQPLVENAIYHGIKERRGKGHILVSAEREGPDLFLTVEDDGIGMPADKLAQLQEELKSSHQLHTDSHKDWGEGGHIGFGARNVHERIFLNFGPDYGITYQSTWGVGTRVTIRHPAIEV</sequence>
<keyword evidence="3" id="KW-0597">Phosphoprotein</keyword>
<dbReference type="PANTHER" id="PTHR42713">
    <property type="entry name" value="HISTIDINE KINASE-RELATED"/>
    <property type="match status" value="1"/>
</dbReference>
<dbReference type="RefSeq" id="WP_013969613.1">
    <property type="nucleotide sequence ID" value="NC_015732.1"/>
</dbReference>
<name>F8F259_GRAC1</name>
<evidence type="ECO:0000256" key="2">
    <source>
        <dbReference type="ARBA" id="ARBA00022475"/>
    </source>
</evidence>
<dbReference type="PROSITE" id="PS50885">
    <property type="entry name" value="HAMP"/>
    <property type="match status" value="1"/>
</dbReference>
<dbReference type="InterPro" id="IPR036890">
    <property type="entry name" value="HATPase_C_sf"/>
</dbReference>
<keyword evidence="8 9" id="KW-0472">Membrane</keyword>
<dbReference type="SUPFAM" id="SSF55874">
    <property type="entry name" value="ATPase domain of HSP90 chaperone/DNA topoisomerase II/histidine kinase"/>
    <property type="match status" value="1"/>
</dbReference>
<keyword evidence="12" id="KW-1185">Reference proteome</keyword>
<dbReference type="GO" id="GO:0000155">
    <property type="term" value="F:phosphorelay sensor kinase activity"/>
    <property type="evidence" value="ECO:0007669"/>
    <property type="project" value="InterPro"/>
</dbReference>
<evidence type="ECO:0000256" key="9">
    <source>
        <dbReference type="SAM" id="Phobius"/>
    </source>
</evidence>
<evidence type="ECO:0000313" key="12">
    <source>
        <dbReference type="Proteomes" id="UP000000503"/>
    </source>
</evidence>
<dbReference type="Pfam" id="PF02518">
    <property type="entry name" value="HATPase_c"/>
    <property type="match status" value="1"/>
</dbReference>
<accession>F8F259</accession>
<keyword evidence="6 11" id="KW-0418">Kinase</keyword>
<dbReference type="InterPro" id="IPR003594">
    <property type="entry name" value="HATPase_dom"/>
</dbReference>
<dbReference type="InterPro" id="IPR003660">
    <property type="entry name" value="HAMP_dom"/>
</dbReference>
<organism evidence="11 12">
    <name type="scientific">Gracilinema caldarium (strain ATCC 51460 / DSM 7334 / H1)</name>
    <name type="common">Treponema caldarium</name>
    <dbReference type="NCBI Taxonomy" id="744872"/>
    <lineage>
        <taxon>Bacteria</taxon>
        <taxon>Pseudomonadati</taxon>
        <taxon>Spirochaetota</taxon>
        <taxon>Spirochaetia</taxon>
        <taxon>Spirochaetales</taxon>
        <taxon>Breznakiellaceae</taxon>
        <taxon>Gracilinema</taxon>
    </lineage>
</organism>
<evidence type="ECO:0000256" key="7">
    <source>
        <dbReference type="ARBA" id="ARBA00022989"/>
    </source>
</evidence>
<dbReference type="OrthoDB" id="370211at2"/>
<dbReference type="SMART" id="SM00304">
    <property type="entry name" value="HAMP"/>
    <property type="match status" value="1"/>
</dbReference>
<dbReference type="Pfam" id="PF00672">
    <property type="entry name" value="HAMP"/>
    <property type="match status" value="1"/>
</dbReference>
<proteinExistence type="predicted"/>
<dbReference type="EMBL" id="CP002868">
    <property type="protein sequence ID" value="AEJ20331.1"/>
    <property type="molecule type" value="Genomic_DNA"/>
</dbReference>
<evidence type="ECO:0000256" key="5">
    <source>
        <dbReference type="ARBA" id="ARBA00022692"/>
    </source>
</evidence>
<evidence type="ECO:0000256" key="6">
    <source>
        <dbReference type="ARBA" id="ARBA00022777"/>
    </source>
</evidence>